<dbReference type="GeneID" id="95550452"/>
<dbReference type="EMBL" id="FXAH01000006">
    <property type="protein sequence ID" value="SMF36998.1"/>
    <property type="molecule type" value="Genomic_DNA"/>
</dbReference>
<feature type="chain" id="PRO_5012959583" evidence="2">
    <location>
        <begin position="21"/>
        <end position="79"/>
    </location>
</feature>
<accession>A0A1X7EN50</accession>
<dbReference type="OrthoDB" id="9035305at2"/>
<keyword evidence="2" id="KW-0732">Signal</keyword>
<evidence type="ECO:0000256" key="1">
    <source>
        <dbReference type="SAM" id="MobiDB-lite"/>
    </source>
</evidence>
<dbReference type="AlphaFoldDB" id="A0A1X7EN50"/>
<sequence>MLRWLIVILFLANAVAFALASGMFGPLPASGQREPNHLNRQVHPEWLKAKPISAADAGEQAIVGRPAPTPDVAASPLTQ</sequence>
<organism evidence="3 4">
    <name type="scientific">Trinickia caryophylli</name>
    <name type="common">Paraburkholderia caryophylli</name>
    <dbReference type="NCBI Taxonomy" id="28094"/>
    <lineage>
        <taxon>Bacteria</taxon>
        <taxon>Pseudomonadati</taxon>
        <taxon>Pseudomonadota</taxon>
        <taxon>Betaproteobacteria</taxon>
        <taxon>Burkholderiales</taxon>
        <taxon>Burkholderiaceae</taxon>
        <taxon>Trinickia</taxon>
    </lineage>
</organism>
<reference evidence="4" key="1">
    <citation type="submission" date="2017-04" db="EMBL/GenBank/DDBJ databases">
        <authorList>
            <person name="Varghese N."/>
            <person name="Submissions S."/>
        </authorList>
    </citation>
    <scope>NUCLEOTIDE SEQUENCE [LARGE SCALE GENOMIC DNA]</scope>
    <source>
        <strain evidence="4">Ballard 720</strain>
    </source>
</reference>
<gene>
    <name evidence="3" type="ORF">SAMN06295900_10671</name>
</gene>
<evidence type="ECO:0000256" key="2">
    <source>
        <dbReference type="SAM" id="SignalP"/>
    </source>
</evidence>
<dbReference type="STRING" id="28094.SAMN06295900_10671"/>
<dbReference type="Proteomes" id="UP000192911">
    <property type="component" value="Unassembled WGS sequence"/>
</dbReference>
<protein>
    <submittedName>
        <fullName evidence="3">Uncharacterized protein</fullName>
    </submittedName>
</protein>
<proteinExistence type="predicted"/>
<evidence type="ECO:0000313" key="3">
    <source>
        <dbReference type="EMBL" id="SMF36998.1"/>
    </source>
</evidence>
<name>A0A1X7EN50_TRICW</name>
<keyword evidence="4" id="KW-1185">Reference proteome</keyword>
<feature type="region of interest" description="Disordered" evidence="1">
    <location>
        <begin position="58"/>
        <end position="79"/>
    </location>
</feature>
<evidence type="ECO:0000313" key="4">
    <source>
        <dbReference type="Proteomes" id="UP000192911"/>
    </source>
</evidence>
<dbReference type="RefSeq" id="WP_085227772.1">
    <property type="nucleotide sequence ID" value="NZ_BSQD01000006.1"/>
</dbReference>
<feature type="signal peptide" evidence="2">
    <location>
        <begin position="1"/>
        <end position="20"/>
    </location>
</feature>